<dbReference type="EMBL" id="CAIIXF020000003">
    <property type="protein sequence ID" value="CAH1778753.1"/>
    <property type="molecule type" value="Genomic_DNA"/>
</dbReference>
<comment type="subcellular location">
    <subcellularLocation>
        <location evidence="1">Nucleus</location>
    </subcellularLocation>
</comment>
<dbReference type="AlphaFoldDB" id="A0A8J1YA59"/>
<evidence type="ECO:0000256" key="8">
    <source>
        <dbReference type="ARBA" id="ARBA00023163"/>
    </source>
</evidence>
<dbReference type="InterPro" id="IPR022755">
    <property type="entry name" value="Znf_C2H2_jaz"/>
</dbReference>
<keyword evidence="3" id="KW-0677">Repeat</keyword>
<reference evidence="11" key="1">
    <citation type="submission" date="2022-03" db="EMBL/GenBank/DDBJ databases">
        <authorList>
            <person name="Martin C."/>
        </authorList>
    </citation>
    <scope>NUCLEOTIDE SEQUENCE</scope>
</reference>
<dbReference type="Gene3D" id="3.30.160.60">
    <property type="entry name" value="Classic Zinc Finger"/>
    <property type="match status" value="8"/>
</dbReference>
<evidence type="ECO:0000313" key="11">
    <source>
        <dbReference type="EMBL" id="CAH1778753.1"/>
    </source>
</evidence>
<feature type="region of interest" description="Disordered" evidence="10">
    <location>
        <begin position="52"/>
        <end position="84"/>
    </location>
</feature>
<gene>
    <name evidence="11" type="ORF">OFUS_LOCUS5625</name>
</gene>
<name>A0A8J1YA59_OWEFU</name>
<comment type="caution">
    <text evidence="11">The sequence shown here is derived from an EMBL/GenBank/DDBJ whole genome shotgun (WGS) entry which is preliminary data.</text>
</comment>
<keyword evidence="8" id="KW-0804">Transcription</keyword>
<dbReference type="InterPro" id="IPR013087">
    <property type="entry name" value="Znf_C2H2_type"/>
</dbReference>
<keyword evidence="5" id="KW-0862">Zinc</keyword>
<dbReference type="Pfam" id="PF23611">
    <property type="entry name" value="zf-C2H2_16"/>
    <property type="match status" value="1"/>
</dbReference>
<organism evidence="11 12">
    <name type="scientific">Owenia fusiformis</name>
    <name type="common">Polychaete worm</name>
    <dbReference type="NCBI Taxonomy" id="6347"/>
    <lineage>
        <taxon>Eukaryota</taxon>
        <taxon>Metazoa</taxon>
        <taxon>Spiralia</taxon>
        <taxon>Lophotrochozoa</taxon>
        <taxon>Annelida</taxon>
        <taxon>Polychaeta</taxon>
        <taxon>Sedentaria</taxon>
        <taxon>Canalipalpata</taxon>
        <taxon>Sabellida</taxon>
        <taxon>Oweniida</taxon>
        <taxon>Oweniidae</taxon>
        <taxon>Owenia</taxon>
    </lineage>
</organism>
<dbReference type="FunFam" id="3.30.160.60:FF:001668">
    <property type="entry name" value="transcriptional repressor CTCF"/>
    <property type="match status" value="1"/>
</dbReference>
<dbReference type="FunFam" id="3.30.160.60:FF:000222">
    <property type="entry name" value="Putative transcriptional repressor ctcf"/>
    <property type="match status" value="1"/>
</dbReference>
<dbReference type="InterPro" id="IPR056438">
    <property type="entry name" value="Znf-C2H2_CTCF"/>
</dbReference>
<dbReference type="FunFam" id="3.30.160.60:FF:000255">
    <property type="entry name" value="Zinc finger and AT-hook domain containing"/>
    <property type="match status" value="1"/>
</dbReference>
<dbReference type="GO" id="GO:0005694">
    <property type="term" value="C:chromosome"/>
    <property type="evidence" value="ECO:0007669"/>
    <property type="project" value="UniProtKB-ARBA"/>
</dbReference>
<dbReference type="GO" id="GO:0008270">
    <property type="term" value="F:zinc ion binding"/>
    <property type="evidence" value="ECO:0007669"/>
    <property type="project" value="UniProtKB-KW"/>
</dbReference>
<keyword evidence="12" id="KW-1185">Reference proteome</keyword>
<dbReference type="SUPFAM" id="SSF57667">
    <property type="entry name" value="beta-beta-alpha zinc fingers"/>
    <property type="match status" value="6"/>
</dbReference>
<keyword evidence="7" id="KW-0238">DNA-binding</keyword>
<evidence type="ECO:0000256" key="2">
    <source>
        <dbReference type="ARBA" id="ARBA00022723"/>
    </source>
</evidence>
<dbReference type="PANTHER" id="PTHR24379:SF121">
    <property type="entry name" value="C2H2-TYPE DOMAIN-CONTAINING PROTEIN"/>
    <property type="match status" value="1"/>
</dbReference>
<dbReference type="PANTHER" id="PTHR24379">
    <property type="entry name" value="KRAB AND ZINC FINGER DOMAIN-CONTAINING"/>
    <property type="match status" value="1"/>
</dbReference>
<dbReference type="FunFam" id="3.30.160.60:FF:002321">
    <property type="entry name" value="Putative transcriptional repressor ctcf"/>
    <property type="match status" value="1"/>
</dbReference>
<keyword evidence="2" id="KW-0479">Metal-binding</keyword>
<dbReference type="Pfam" id="PF12171">
    <property type="entry name" value="zf-C2H2_jaz"/>
    <property type="match status" value="1"/>
</dbReference>
<feature type="non-terminal residue" evidence="11">
    <location>
        <position position="1"/>
    </location>
</feature>
<dbReference type="FunFam" id="3.30.160.60:FF:001732">
    <property type="entry name" value="Zgc:162936"/>
    <property type="match status" value="1"/>
</dbReference>
<dbReference type="GO" id="GO:0043565">
    <property type="term" value="F:sequence-specific DNA binding"/>
    <property type="evidence" value="ECO:0007669"/>
    <property type="project" value="UniProtKB-ARBA"/>
</dbReference>
<evidence type="ECO:0000256" key="6">
    <source>
        <dbReference type="ARBA" id="ARBA00023015"/>
    </source>
</evidence>
<dbReference type="GO" id="GO:0045893">
    <property type="term" value="P:positive regulation of DNA-templated transcription"/>
    <property type="evidence" value="ECO:0007669"/>
    <property type="project" value="UniProtKB-ARBA"/>
</dbReference>
<dbReference type="Pfam" id="PF00096">
    <property type="entry name" value="zf-C2H2"/>
    <property type="match status" value="6"/>
</dbReference>
<evidence type="ECO:0000256" key="1">
    <source>
        <dbReference type="ARBA" id="ARBA00004123"/>
    </source>
</evidence>
<proteinExistence type="predicted"/>
<dbReference type="GO" id="GO:0005634">
    <property type="term" value="C:nucleus"/>
    <property type="evidence" value="ECO:0007669"/>
    <property type="project" value="UniProtKB-SubCell"/>
</dbReference>
<dbReference type="OrthoDB" id="9888716at2759"/>
<evidence type="ECO:0000313" key="12">
    <source>
        <dbReference type="Proteomes" id="UP000749559"/>
    </source>
</evidence>
<evidence type="ECO:0000256" key="7">
    <source>
        <dbReference type="ARBA" id="ARBA00023125"/>
    </source>
</evidence>
<feature type="compositionally biased region" description="Polar residues" evidence="10">
    <location>
        <begin position="73"/>
        <end position="82"/>
    </location>
</feature>
<feature type="compositionally biased region" description="Low complexity" evidence="10">
    <location>
        <begin position="59"/>
        <end position="72"/>
    </location>
</feature>
<accession>A0A8J1YA59</accession>
<keyword evidence="6" id="KW-0805">Transcription regulation</keyword>
<protein>
    <submittedName>
        <fullName evidence="11">Uncharacterized protein</fullName>
    </submittedName>
</protein>
<sequence>MEQEAVATTTAPATAATGDAFNDIQNYLTDFNKEIQSGGTNQAYNVEGYYQGAPPGYSQFQQQQQTYGTYTTADGSQAQQGQEDIKKVVQNGEEGEEGQQVEPPALEKQVTNQEGAQMIQVGDGEMVALQAGDQGQAQIIVPSTQQGTSNEGQVVLNQDNYQTVTIVPSDNQQGGGEVSYVLIVSQPDGDKDAENMDMSVYDFKGEEMTTLTQDSDEDGGGAAGTPRNKVIRVTPKKMPPASTSALMCNYCNYTSPKRYLLTRHMKTHSDERPHKCSICNRGFKTIASLQNHVNTHTGTRPHKCKDCEAAFTTSGELVRHTRYRHTFEKPHKCTECDYASVELSKLKRHMRSHTGERPYACPHCLYASPDTFKLKRHLRIHTGEKPYECDICHARFTQSNSLKSHKLIHSGNKPIYQCELCPTTCGRKTDLKIHVQKLHTSDVPLCCKKCNKSFPDRYTYRLHVKVHDGEKCYKCELCAYAALSPRHLESHILTHTGEKPYQCEECQQCFRQKQLLRRHKNLYHTPDYVPPTP</sequence>
<keyword evidence="9" id="KW-0539">Nucleus</keyword>
<feature type="non-terminal residue" evidence="11">
    <location>
        <position position="533"/>
    </location>
</feature>
<dbReference type="PROSITE" id="PS00028">
    <property type="entry name" value="ZINC_FINGER_C2H2_1"/>
    <property type="match status" value="6"/>
</dbReference>
<evidence type="ECO:0000256" key="5">
    <source>
        <dbReference type="ARBA" id="ARBA00022833"/>
    </source>
</evidence>
<evidence type="ECO:0000256" key="10">
    <source>
        <dbReference type="SAM" id="MobiDB-lite"/>
    </source>
</evidence>
<dbReference type="SMART" id="SM00355">
    <property type="entry name" value="ZnF_C2H2"/>
    <property type="match status" value="10"/>
</dbReference>
<keyword evidence="4" id="KW-0863">Zinc-finger</keyword>
<dbReference type="FunFam" id="3.30.160.60:FF:000373">
    <property type="entry name" value="Putative transcriptional repressor ctcf"/>
    <property type="match status" value="1"/>
</dbReference>
<dbReference type="PROSITE" id="PS50157">
    <property type="entry name" value="ZINC_FINGER_C2H2_2"/>
    <property type="match status" value="10"/>
</dbReference>
<dbReference type="Proteomes" id="UP000749559">
    <property type="component" value="Unassembled WGS sequence"/>
</dbReference>
<evidence type="ECO:0000256" key="3">
    <source>
        <dbReference type="ARBA" id="ARBA00022737"/>
    </source>
</evidence>
<dbReference type="InterPro" id="IPR036236">
    <property type="entry name" value="Znf_C2H2_sf"/>
</dbReference>
<evidence type="ECO:0000256" key="9">
    <source>
        <dbReference type="ARBA" id="ARBA00023242"/>
    </source>
</evidence>
<evidence type="ECO:0000256" key="4">
    <source>
        <dbReference type="ARBA" id="ARBA00022771"/>
    </source>
</evidence>